<dbReference type="EMBL" id="JAQMWT010000390">
    <property type="protein sequence ID" value="KAJ8602095.1"/>
    <property type="molecule type" value="Genomic_DNA"/>
</dbReference>
<dbReference type="Pfam" id="PF01554">
    <property type="entry name" value="MatE"/>
    <property type="match status" value="2"/>
</dbReference>
<feature type="region of interest" description="Disordered" evidence="2">
    <location>
        <begin position="444"/>
        <end position="482"/>
    </location>
</feature>
<evidence type="ECO:0000256" key="1">
    <source>
        <dbReference type="ARBA" id="ARBA00010199"/>
    </source>
</evidence>
<gene>
    <name evidence="4" type="ORF">CTAYLR_001651</name>
</gene>
<dbReference type="GO" id="GO:0016020">
    <property type="term" value="C:membrane"/>
    <property type="evidence" value="ECO:0007669"/>
    <property type="project" value="InterPro"/>
</dbReference>
<feature type="transmembrane region" description="Helical" evidence="3">
    <location>
        <begin position="267"/>
        <end position="292"/>
    </location>
</feature>
<sequence length="482" mass="51663">MKRLLDAQELRELVVLSSAYFVASASFVAMKTTDTAIIGHVGTRFLDATAYSDLYTASTGVLIQGRVLGVFCSQAFGAGNYDLVNTWLKVSCVFVGALAVPVTASWLLTPQALSSFGVPPRPRRDAGLYARILCACIPARVGFNQLSQYFTAQKVTRPSYVSVAAVAANAALGLGLVFGARLGFAACPAVTSAVEYVQLVGILLFFGRPTPATLSDVTRARLAEFAGLYVPAVLAVASDFWRLSAVGAIAATISQDSLGVFNASYRIMWLTLTIAGSLGAAVGTKVAIALGANEPRKARRLARLGISLAVSLLFFMALLVFAIPRQLALVFTSDENLVKKFVDARSLISAAVFFMNLAVVLERVPVACGRTRLVFVCGFVASWLVQTPAVYCCVTFWRRDLRAVYLGVALGYAALSLLYAALLFTSDFDAYAFEATLRSEVHASTQQRDDDDGGGGYRPLRDDDDDCEDNVLPLKPTNRAVE</sequence>
<feature type="transmembrane region" description="Helical" evidence="3">
    <location>
        <begin position="185"/>
        <end position="206"/>
    </location>
</feature>
<name>A0AAD7UD62_9STRA</name>
<dbReference type="Proteomes" id="UP001230188">
    <property type="component" value="Unassembled WGS sequence"/>
</dbReference>
<dbReference type="GO" id="GO:0042910">
    <property type="term" value="F:xenobiotic transmembrane transporter activity"/>
    <property type="evidence" value="ECO:0007669"/>
    <property type="project" value="InterPro"/>
</dbReference>
<feature type="transmembrane region" description="Helical" evidence="3">
    <location>
        <begin position="159"/>
        <end position="178"/>
    </location>
</feature>
<feature type="transmembrane region" description="Helical" evidence="3">
    <location>
        <begin position="12"/>
        <end position="30"/>
    </location>
</feature>
<dbReference type="AlphaFoldDB" id="A0AAD7UD62"/>
<comment type="caution">
    <text evidence="4">The sequence shown here is derived from an EMBL/GenBank/DDBJ whole genome shotgun (WGS) entry which is preliminary data.</text>
</comment>
<keyword evidence="5" id="KW-1185">Reference proteome</keyword>
<comment type="similarity">
    <text evidence="1">Belongs to the multi antimicrobial extrusion (MATE) (TC 2.A.66.1) family.</text>
</comment>
<evidence type="ECO:0000313" key="4">
    <source>
        <dbReference type="EMBL" id="KAJ8602095.1"/>
    </source>
</evidence>
<evidence type="ECO:0000256" key="2">
    <source>
        <dbReference type="SAM" id="MobiDB-lite"/>
    </source>
</evidence>
<accession>A0AAD7UD62</accession>
<evidence type="ECO:0008006" key="6">
    <source>
        <dbReference type="Google" id="ProtNLM"/>
    </source>
</evidence>
<protein>
    <recommendedName>
        <fullName evidence="6">Multidrug and toxin extrusion protein</fullName>
    </recommendedName>
</protein>
<dbReference type="PANTHER" id="PTHR11206">
    <property type="entry name" value="MULTIDRUG RESISTANCE PROTEIN"/>
    <property type="match status" value="1"/>
</dbReference>
<reference evidence="4" key="1">
    <citation type="submission" date="2023-01" db="EMBL/GenBank/DDBJ databases">
        <title>Metagenome sequencing of chrysophaentin producing Chrysophaeum taylorii.</title>
        <authorList>
            <person name="Davison J."/>
            <person name="Bewley C."/>
        </authorList>
    </citation>
    <scope>NUCLEOTIDE SEQUENCE</scope>
    <source>
        <strain evidence="4">NIES-1699</strain>
    </source>
</reference>
<organism evidence="4 5">
    <name type="scientific">Chrysophaeum taylorii</name>
    <dbReference type="NCBI Taxonomy" id="2483200"/>
    <lineage>
        <taxon>Eukaryota</taxon>
        <taxon>Sar</taxon>
        <taxon>Stramenopiles</taxon>
        <taxon>Ochrophyta</taxon>
        <taxon>Pelagophyceae</taxon>
        <taxon>Pelagomonadales</taxon>
        <taxon>Pelagomonadaceae</taxon>
        <taxon>Chrysophaeum</taxon>
    </lineage>
</organism>
<dbReference type="GO" id="GO:0015297">
    <property type="term" value="F:antiporter activity"/>
    <property type="evidence" value="ECO:0007669"/>
    <property type="project" value="InterPro"/>
</dbReference>
<keyword evidence="3" id="KW-0472">Membrane</keyword>
<evidence type="ECO:0000313" key="5">
    <source>
        <dbReference type="Proteomes" id="UP001230188"/>
    </source>
</evidence>
<dbReference type="InterPro" id="IPR002528">
    <property type="entry name" value="MATE_fam"/>
</dbReference>
<keyword evidence="3" id="KW-1133">Transmembrane helix</keyword>
<feature type="transmembrane region" description="Helical" evidence="3">
    <location>
        <begin position="373"/>
        <end position="397"/>
    </location>
</feature>
<feature type="transmembrane region" description="Helical" evidence="3">
    <location>
        <begin position="344"/>
        <end position="361"/>
    </location>
</feature>
<proteinExistence type="inferred from homology"/>
<keyword evidence="3" id="KW-0812">Transmembrane</keyword>
<evidence type="ECO:0000256" key="3">
    <source>
        <dbReference type="SAM" id="Phobius"/>
    </source>
</evidence>
<feature type="transmembrane region" description="Helical" evidence="3">
    <location>
        <begin position="304"/>
        <end position="324"/>
    </location>
</feature>
<feature type="transmembrane region" description="Helical" evidence="3">
    <location>
        <begin position="87"/>
        <end position="108"/>
    </location>
</feature>
<feature type="transmembrane region" description="Helical" evidence="3">
    <location>
        <begin position="403"/>
        <end position="424"/>
    </location>
</feature>